<dbReference type="OrthoDB" id="4313158at2"/>
<evidence type="ECO:0000313" key="1">
    <source>
        <dbReference type="EMBL" id="TGA92612.1"/>
    </source>
</evidence>
<dbReference type="AlphaFoldDB" id="A0A4Z0G8Q9"/>
<dbReference type="Proteomes" id="UP000297948">
    <property type="component" value="Unassembled WGS sequence"/>
</dbReference>
<gene>
    <name evidence="1" type="ORF">E4099_27450</name>
</gene>
<evidence type="ECO:0008006" key="3">
    <source>
        <dbReference type="Google" id="ProtNLM"/>
    </source>
</evidence>
<evidence type="ECO:0000313" key="2">
    <source>
        <dbReference type="Proteomes" id="UP000297948"/>
    </source>
</evidence>
<organism evidence="1 2">
    <name type="scientific">Streptomyces palmae</name>
    <dbReference type="NCBI Taxonomy" id="1701085"/>
    <lineage>
        <taxon>Bacteria</taxon>
        <taxon>Bacillati</taxon>
        <taxon>Actinomycetota</taxon>
        <taxon>Actinomycetes</taxon>
        <taxon>Kitasatosporales</taxon>
        <taxon>Streptomycetaceae</taxon>
        <taxon>Streptomyces</taxon>
    </lineage>
</organism>
<keyword evidence="2" id="KW-1185">Reference proteome</keyword>
<proteinExistence type="predicted"/>
<protein>
    <recommendedName>
        <fullName evidence="3">AG1 protein</fullName>
    </recommendedName>
</protein>
<dbReference type="RefSeq" id="WP_135341821.1">
    <property type="nucleotide sequence ID" value="NZ_JBHLTX010000053.1"/>
</dbReference>
<dbReference type="EMBL" id="SRID01000389">
    <property type="protein sequence ID" value="TGA92612.1"/>
    <property type="molecule type" value="Genomic_DNA"/>
</dbReference>
<sequence>MSFEDEWREALRQSSATAGTRLDHVAEGGKADLVVKRDDLGAIGHDAYRLHTAMTKNGRHAHSSTAAAATALTNRNFTCGAALTKVNRDWSTQLDTLKHACAQISNHLDYTQAAHAKDDQHIAGELTAVSKILKYWK</sequence>
<accession>A0A4Z0G8Q9</accession>
<reference evidence="1 2" key="1">
    <citation type="submission" date="2019-03" db="EMBL/GenBank/DDBJ databases">
        <authorList>
            <person name="Gonzalez-Pimentel J.L."/>
        </authorList>
    </citation>
    <scope>NUCLEOTIDE SEQUENCE [LARGE SCALE GENOMIC DNA]</scope>
    <source>
        <strain evidence="1 2">JCM 31289</strain>
    </source>
</reference>
<name>A0A4Z0G8Q9_9ACTN</name>
<comment type="caution">
    <text evidence="1">The sequence shown here is derived from an EMBL/GenBank/DDBJ whole genome shotgun (WGS) entry which is preliminary data.</text>
</comment>